<reference evidence="3" key="1">
    <citation type="submission" date="2017-02" db="UniProtKB">
        <authorList>
            <consortium name="WormBaseParasite"/>
        </authorList>
    </citation>
    <scope>IDENTIFICATION</scope>
</reference>
<evidence type="ECO:0000313" key="3">
    <source>
        <dbReference type="WBParaSite" id="BPAG_0001226501-mRNA-1"/>
    </source>
</evidence>
<evidence type="ECO:0000313" key="1">
    <source>
        <dbReference type="EMBL" id="VDN93413.1"/>
    </source>
</evidence>
<protein>
    <submittedName>
        <fullName evidence="3">Type II toxin-antitoxin system VapC family toxin</fullName>
    </submittedName>
</protein>
<dbReference type="AlphaFoldDB" id="A0A0N4TU20"/>
<proteinExistence type="predicted"/>
<evidence type="ECO:0000313" key="2">
    <source>
        <dbReference type="Proteomes" id="UP000278627"/>
    </source>
</evidence>
<dbReference type="WBParaSite" id="BPAG_0001226501-mRNA-1">
    <property type="protein sequence ID" value="BPAG_0001226501-mRNA-1"/>
    <property type="gene ID" value="BPAG_0001226501"/>
</dbReference>
<dbReference type="EMBL" id="UZAD01013277">
    <property type="protein sequence ID" value="VDN93413.1"/>
    <property type="molecule type" value="Genomic_DNA"/>
</dbReference>
<name>A0A0N4TU20_BRUPA</name>
<reference evidence="1 2" key="2">
    <citation type="submission" date="2018-11" db="EMBL/GenBank/DDBJ databases">
        <authorList>
            <consortium name="Pathogen Informatics"/>
        </authorList>
    </citation>
    <scope>NUCLEOTIDE SEQUENCE [LARGE SCALE GENOMIC DNA]</scope>
</reference>
<accession>A0A0N4TU20</accession>
<organism evidence="3">
    <name type="scientific">Brugia pahangi</name>
    <name type="common">Filarial nematode worm</name>
    <dbReference type="NCBI Taxonomy" id="6280"/>
    <lineage>
        <taxon>Eukaryota</taxon>
        <taxon>Metazoa</taxon>
        <taxon>Ecdysozoa</taxon>
        <taxon>Nematoda</taxon>
        <taxon>Chromadorea</taxon>
        <taxon>Rhabditida</taxon>
        <taxon>Spirurina</taxon>
        <taxon>Spiruromorpha</taxon>
        <taxon>Filarioidea</taxon>
        <taxon>Onchocercidae</taxon>
        <taxon>Brugia</taxon>
    </lineage>
</organism>
<gene>
    <name evidence="1" type="ORF">BPAG_LOCUS12227</name>
</gene>
<keyword evidence="2" id="KW-1185">Reference proteome</keyword>
<dbReference type="Proteomes" id="UP000278627">
    <property type="component" value="Unassembled WGS sequence"/>
</dbReference>
<sequence>MTRSDGTVVARRDKVHGLLMVDSEMWLGRELTNYWLVSRGKARVLISTKRTSNR</sequence>